<evidence type="ECO:0000256" key="1">
    <source>
        <dbReference type="ARBA" id="ARBA00006995"/>
    </source>
</evidence>
<organism evidence="2 3">
    <name type="scientific">Paraphaeosphaeria minitans</name>
    <dbReference type="NCBI Taxonomy" id="565426"/>
    <lineage>
        <taxon>Eukaryota</taxon>
        <taxon>Fungi</taxon>
        <taxon>Dikarya</taxon>
        <taxon>Ascomycota</taxon>
        <taxon>Pezizomycotina</taxon>
        <taxon>Dothideomycetes</taxon>
        <taxon>Pleosporomycetidae</taxon>
        <taxon>Pleosporales</taxon>
        <taxon>Massarineae</taxon>
        <taxon>Didymosphaeriaceae</taxon>
        <taxon>Paraphaeosphaeria</taxon>
    </lineage>
</organism>
<proteinExistence type="inferred from homology"/>
<dbReference type="InterPro" id="IPR038906">
    <property type="entry name" value="TTC36"/>
</dbReference>
<dbReference type="GO" id="GO:0006570">
    <property type="term" value="P:tyrosine metabolic process"/>
    <property type="evidence" value="ECO:0007669"/>
    <property type="project" value="TreeGrafter"/>
</dbReference>
<comment type="similarity">
    <text evidence="1">Belongs to the TTC36 family.</text>
</comment>
<dbReference type="Proteomes" id="UP000756921">
    <property type="component" value="Unassembled WGS sequence"/>
</dbReference>
<reference evidence="2" key="1">
    <citation type="journal article" date="2020" name="Mol. Plant Microbe Interact.">
        <title>Genome Sequence of the Biocontrol Agent Coniothyrium minitans strain Conio (IMI 134523).</title>
        <authorList>
            <person name="Patel D."/>
            <person name="Shittu T.A."/>
            <person name="Baroncelli R."/>
            <person name="Muthumeenakshi S."/>
            <person name="Osborne T.H."/>
            <person name="Janganan T.K."/>
            <person name="Sreenivasaprasad S."/>
        </authorList>
    </citation>
    <scope>NUCLEOTIDE SEQUENCE</scope>
    <source>
        <strain evidence="2">Conio</strain>
    </source>
</reference>
<evidence type="ECO:0000313" key="3">
    <source>
        <dbReference type="Proteomes" id="UP000756921"/>
    </source>
</evidence>
<dbReference type="PANTHER" id="PTHR21405:SF0">
    <property type="entry name" value="TETRATRICOPEPTIDE REPEAT PROTEIN 36"/>
    <property type="match status" value="1"/>
</dbReference>
<dbReference type="EMBL" id="WJXW01000011">
    <property type="protein sequence ID" value="KAF9732019.1"/>
    <property type="molecule type" value="Genomic_DNA"/>
</dbReference>
<protein>
    <submittedName>
        <fullName evidence="2">Uncharacterized protein</fullName>
    </submittedName>
</protein>
<name>A0A9P6GD43_9PLEO</name>
<dbReference type="OrthoDB" id="539634at2759"/>
<evidence type="ECO:0000313" key="2">
    <source>
        <dbReference type="EMBL" id="KAF9732019.1"/>
    </source>
</evidence>
<keyword evidence="3" id="KW-1185">Reference proteome</keyword>
<gene>
    <name evidence="2" type="ORF">PMIN01_09948</name>
</gene>
<comment type="caution">
    <text evidence="2">The sequence shown here is derived from an EMBL/GenBank/DDBJ whole genome shotgun (WGS) entry which is preliminary data.</text>
</comment>
<sequence>MAGSTPNTTLSTNDARILNALFDPETLPSSVAAAKSTSTIDDTLPSHPTIPSSQLSTLEAHQNDLVRSITSRSSPSDMEAAIKRQGEIISSHPSYPSAYLNRAMLRRMLLESSSSSSPEGADASIFTSPDPDLDALFSDLSRAISTCLPSSAAASSSVSTYQARILRTAYSHRAYLYLKAAELGGEWKGKGKSELEEVASADFAGAAKYGDEVAREMSVRTNPYAKMCGAIVRNALREERRDALG</sequence>
<accession>A0A9P6GD43</accession>
<dbReference type="PANTHER" id="PTHR21405">
    <property type="entry name" value="CDNA SEQUENCE BC021608"/>
    <property type="match status" value="1"/>
</dbReference>
<dbReference type="AlphaFoldDB" id="A0A9P6GD43"/>